<dbReference type="InterPro" id="IPR010376">
    <property type="entry name" value="GBBH-like_N"/>
</dbReference>
<accession>A0A8S3IFR9</accession>
<keyword evidence="3" id="KW-0479">Metal-binding</keyword>
<proteinExistence type="inferred from homology"/>
<dbReference type="Gene3D" id="3.30.2020.30">
    <property type="match status" value="1"/>
</dbReference>
<dbReference type="EMBL" id="CAJOBJ010343433">
    <property type="protein sequence ID" value="CAF5197950.1"/>
    <property type="molecule type" value="Genomic_DNA"/>
</dbReference>
<feature type="non-terminal residue" evidence="8">
    <location>
        <position position="131"/>
    </location>
</feature>
<name>A0A8S3IFR9_9BILA</name>
<keyword evidence="6" id="KW-0408">Iron</keyword>
<evidence type="ECO:0000256" key="4">
    <source>
        <dbReference type="ARBA" id="ARBA00022964"/>
    </source>
</evidence>
<reference evidence="8" key="1">
    <citation type="submission" date="2021-02" db="EMBL/GenBank/DDBJ databases">
        <authorList>
            <person name="Nowell W R."/>
        </authorList>
    </citation>
    <scope>NUCLEOTIDE SEQUENCE</scope>
</reference>
<gene>
    <name evidence="8" type="ORF">GIL414_LOCUS75604</name>
</gene>
<evidence type="ECO:0000256" key="1">
    <source>
        <dbReference type="ARBA" id="ARBA00001954"/>
    </source>
</evidence>
<keyword evidence="4" id="KW-0223">Dioxygenase</keyword>
<keyword evidence="5" id="KW-0560">Oxidoreductase</keyword>
<evidence type="ECO:0000256" key="5">
    <source>
        <dbReference type="ARBA" id="ARBA00023002"/>
    </source>
</evidence>
<comment type="caution">
    <text evidence="8">The sequence shown here is derived from an EMBL/GenBank/DDBJ whole genome shotgun (WGS) entry which is preliminary data.</text>
</comment>
<dbReference type="GO" id="GO:0051213">
    <property type="term" value="F:dioxygenase activity"/>
    <property type="evidence" value="ECO:0007669"/>
    <property type="project" value="UniProtKB-KW"/>
</dbReference>
<feature type="domain" description="Gamma-butyrobetaine hydroxylase-like N-terminal" evidence="7">
    <location>
        <begin position="32"/>
        <end position="111"/>
    </location>
</feature>
<dbReference type="AlphaFoldDB" id="A0A8S3IFR9"/>
<evidence type="ECO:0000256" key="6">
    <source>
        <dbReference type="ARBA" id="ARBA00023004"/>
    </source>
</evidence>
<comment type="cofactor">
    <cofactor evidence="1">
        <name>Fe(2+)</name>
        <dbReference type="ChEBI" id="CHEBI:29033"/>
    </cofactor>
</comment>
<evidence type="ECO:0000313" key="9">
    <source>
        <dbReference type="Proteomes" id="UP000681720"/>
    </source>
</evidence>
<comment type="similarity">
    <text evidence="2">Belongs to the gamma-BBH/TMLD family.</text>
</comment>
<evidence type="ECO:0000256" key="2">
    <source>
        <dbReference type="ARBA" id="ARBA00008654"/>
    </source>
</evidence>
<organism evidence="8 9">
    <name type="scientific">Rotaria magnacalcarata</name>
    <dbReference type="NCBI Taxonomy" id="392030"/>
    <lineage>
        <taxon>Eukaryota</taxon>
        <taxon>Metazoa</taxon>
        <taxon>Spiralia</taxon>
        <taxon>Gnathifera</taxon>
        <taxon>Rotifera</taxon>
        <taxon>Eurotatoria</taxon>
        <taxon>Bdelloidea</taxon>
        <taxon>Philodinida</taxon>
        <taxon>Philodinidae</taxon>
        <taxon>Rotaria</taxon>
    </lineage>
</organism>
<sequence>MTTLKYIRPFCRFVNCSSTLTSQRLIHIERRKDHVRLIDKNDTMDFHYIWLRHNCPTIGKSVHPKTGERVVDCAEIPSNIEPEQVEFVDSEKKLKIIWSKDHTSSFDLSYLLANAYGKNRIEAKKPQGNVD</sequence>
<protein>
    <recommendedName>
        <fullName evidence="7">Gamma-butyrobetaine hydroxylase-like N-terminal domain-containing protein</fullName>
    </recommendedName>
</protein>
<dbReference type="Pfam" id="PF06155">
    <property type="entry name" value="GBBH-like_N"/>
    <property type="match status" value="1"/>
</dbReference>
<dbReference type="InterPro" id="IPR038492">
    <property type="entry name" value="GBBH-like_N_sf"/>
</dbReference>
<dbReference type="Proteomes" id="UP000681720">
    <property type="component" value="Unassembled WGS sequence"/>
</dbReference>
<evidence type="ECO:0000259" key="7">
    <source>
        <dbReference type="Pfam" id="PF06155"/>
    </source>
</evidence>
<evidence type="ECO:0000256" key="3">
    <source>
        <dbReference type="ARBA" id="ARBA00022723"/>
    </source>
</evidence>
<dbReference type="GO" id="GO:0046872">
    <property type="term" value="F:metal ion binding"/>
    <property type="evidence" value="ECO:0007669"/>
    <property type="project" value="UniProtKB-KW"/>
</dbReference>
<dbReference type="FunFam" id="3.30.2020.30:FF:000002">
    <property type="entry name" value="Putative gamma-butyrobetaine dioxygenase"/>
    <property type="match status" value="1"/>
</dbReference>
<evidence type="ECO:0000313" key="8">
    <source>
        <dbReference type="EMBL" id="CAF5197950.1"/>
    </source>
</evidence>